<comment type="caution">
    <text evidence="2">The sequence shown here is derived from an EMBL/GenBank/DDBJ whole genome shotgun (WGS) entry which is preliminary data.</text>
</comment>
<dbReference type="EMBL" id="BAAATR010000004">
    <property type="protein sequence ID" value="GAA2234152.1"/>
    <property type="molecule type" value="Genomic_DNA"/>
</dbReference>
<evidence type="ECO:0000259" key="1">
    <source>
        <dbReference type="Pfam" id="PF20434"/>
    </source>
</evidence>
<organism evidence="2 3">
    <name type="scientific">Kitasatospora cystarginea</name>
    <dbReference type="NCBI Taxonomy" id="58350"/>
    <lineage>
        <taxon>Bacteria</taxon>
        <taxon>Bacillati</taxon>
        <taxon>Actinomycetota</taxon>
        <taxon>Actinomycetes</taxon>
        <taxon>Kitasatosporales</taxon>
        <taxon>Streptomycetaceae</taxon>
        <taxon>Kitasatospora</taxon>
    </lineage>
</organism>
<dbReference type="RefSeq" id="WP_344635302.1">
    <property type="nucleotide sequence ID" value="NZ_BAAATR010000004.1"/>
</dbReference>
<dbReference type="Proteomes" id="UP001500305">
    <property type="component" value="Unassembled WGS sequence"/>
</dbReference>
<accession>A0ABN3DK25</accession>
<keyword evidence="2" id="KW-0378">Hydrolase</keyword>
<evidence type="ECO:0000313" key="2">
    <source>
        <dbReference type="EMBL" id="GAA2234152.1"/>
    </source>
</evidence>
<sequence length="261" mass="27032">MTATTRAADAAGGGAGDDIRYGSLRYGGSAWHRVDLYLPAGAPARNRIVLLHGGFWRHDRVARDLRPLATALVGRGRAVAAVEYRPLWDGGAWPGAVQDALAADVALRALDPAWADALLVGHSAGAQLALGMAAGHAERRRLLLLAPVADLVAASELGVGAGAVEQYLADHLAAGGTAGQATPAPDPRDLAGLDVVSAAEDQAVPAELTHRQLDRWRSAGLPLRHTEVPGARHMHLVNPQRPGCAVVLDLMSALGTAKGDS</sequence>
<protein>
    <submittedName>
        <fullName evidence="2">Alpha/beta hydrolase</fullName>
    </submittedName>
</protein>
<proteinExistence type="predicted"/>
<reference evidence="2 3" key="1">
    <citation type="journal article" date="2019" name="Int. J. Syst. Evol. Microbiol.">
        <title>The Global Catalogue of Microorganisms (GCM) 10K type strain sequencing project: providing services to taxonomists for standard genome sequencing and annotation.</title>
        <authorList>
            <consortium name="The Broad Institute Genomics Platform"/>
            <consortium name="The Broad Institute Genome Sequencing Center for Infectious Disease"/>
            <person name="Wu L."/>
            <person name="Ma J."/>
        </authorList>
    </citation>
    <scope>NUCLEOTIDE SEQUENCE [LARGE SCALE GENOMIC DNA]</scope>
    <source>
        <strain evidence="2 3">JCM 7356</strain>
    </source>
</reference>
<dbReference type="InterPro" id="IPR029058">
    <property type="entry name" value="AB_hydrolase_fold"/>
</dbReference>
<dbReference type="SUPFAM" id="SSF53474">
    <property type="entry name" value="alpha/beta-Hydrolases"/>
    <property type="match status" value="1"/>
</dbReference>
<dbReference type="GO" id="GO:0016787">
    <property type="term" value="F:hydrolase activity"/>
    <property type="evidence" value="ECO:0007669"/>
    <property type="project" value="UniProtKB-KW"/>
</dbReference>
<dbReference type="InterPro" id="IPR049492">
    <property type="entry name" value="BD-FAE-like_dom"/>
</dbReference>
<gene>
    <name evidence="2" type="ORF">GCM10010430_13600</name>
</gene>
<dbReference type="Pfam" id="PF20434">
    <property type="entry name" value="BD-FAE"/>
    <property type="match status" value="1"/>
</dbReference>
<dbReference type="Gene3D" id="3.40.50.1820">
    <property type="entry name" value="alpha/beta hydrolase"/>
    <property type="match status" value="1"/>
</dbReference>
<evidence type="ECO:0000313" key="3">
    <source>
        <dbReference type="Proteomes" id="UP001500305"/>
    </source>
</evidence>
<feature type="domain" description="BD-FAE-like" evidence="1">
    <location>
        <begin position="35"/>
        <end position="134"/>
    </location>
</feature>
<keyword evidence="3" id="KW-1185">Reference proteome</keyword>
<name>A0ABN3DK25_9ACTN</name>